<dbReference type="Pfam" id="PF01336">
    <property type="entry name" value="tRNA_anti-codon"/>
    <property type="match status" value="1"/>
</dbReference>
<sequence length="83" mass="9684">MRQRPQTASGVTFLTLEDETGMVNAVVWRHLADRQHRVLVDTQLMQIDGRLERVDGVQHVIVQRMHCLDELLQGLRSHSRDFH</sequence>
<dbReference type="InterPro" id="IPR004365">
    <property type="entry name" value="NA-bd_OB_tRNA"/>
</dbReference>
<reference evidence="2 3" key="1">
    <citation type="journal article" date="2020" name="Microb. Genom.">
        <title>Genetic diversity of clinical and environmental Mucorales isolates obtained from an investigation of mucormycosis cases among solid organ transplant recipients.</title>
        <authorList>
            <person name="Nguyen M.H."/>
            <person name="Kaul D."/>
            <person name="Muto C."/>
            <person name="Cheng S.J."/>
            <person name="Richter R.A."/>
            <person name="Bruno V.M."/>
            <person name="Liu G."/>
            <person name="Beyhan S."/>
            <person name="Sundermann A.J."/>
            <person name="Mounaud S."/>
            <person name="Pasculle A.W."/>
            <person name="Nierman W.C."/>
            <person name="Driscoll E."/>
            <person name="Cumbie R."/>
            <person name="Clancy C.J."/>
            <person name="Dupont C.L."/>
        </authorList>
    </citation>
    <scope>NUCLEOTIDE SEQUENCE [LARGE SCALE GENOMIC DNA]</scope>
    <source>
        <strain evidence="2 3">GL24</strain>
    </source>
</reference>
<gene>
    <name evidence="2" type="ORF">G6F50_017091</name>
</gene>
<dbReference type="EMBL" id="JAANIU010011849">
    <property type="protein sequence ID" value="KAG1530782.1"/>
    <property type="molecule type" value="Genomic_DNA"/>
</dbReference>
<accession>A0A9P6XRL2</accession>
<dbReference type="AlphaFoldDB" id="A0A9P6XRL2"/>
<keyword evidence="3" id="KW-1185">Reference proteome</keyword>
<evidence type="ECO:0000259" key="1">
    <source>
        <dbReference type="Pfam" id="PF01336"/>
    </source>
</evidence>
<dbReference type="GO" id="GO:0003676">
    <property type="term" value="F:nucleic acid binding"/>
    <property type="evidence" value="ECO:0007669"/>
    <property type="project" value="InterPro"/>
</dbReference>
<proteinExistence type="predicted"/>
<organism evidence="2 3">
    <name type="scientific">Rhizopus delemar</name>
    <dbReference type="NCBI Taxonomy" id="936053"/>
    <lineage>
        <taxon>Eukaryota</taxon>
        <taxon>Fungi</taxon>
        <taxon>Fungi incertae sedis</taxon>
        <taxon>Mucoromycota</taxon>
        <taxon>Mucoromycotina</taxon>
        <taxon>Mucoromycetes</taxon>
        <taxon>Mucorales</taxon>
        <taxon>Mucorineae</taxon>
        <taxon>Rhizopodaceae</taxon>
        <taxon>Rhizopus</taxon>
    </lineage>
</organism>
<evidence type="ECO:0000313" key="2">
    <source>
        <dbReference type="EMBL" id="KAG1530782.1"/>
    </source>
</evidence>
<name>A0A9P6XRL2_9FUNG</name>
<dbReference type="Proteomes" id="UP000740926">
    <property type="component" value="Unassembled WGS sequence"/>
</dbReference>
<comment type="caution">
    <text evidence="2">The sequence shown here is derived from an EMBL/GenBank/DDBJ whole genome shotgun (WGS) entry which is preliminary data.</text>
</comment>
<evidence type="ECO:0000313" key="3">
    <source>
        <dbReference type="Proteomes" id="UP000740926"/>
    </source>
</evidence>
<protein>
    <recommendedName>
        <fullName evidence="1">OB domain-containing protein</fullName>
    </recommendedName>
</protein>
<dbReference type="CDD" id="cd04485">
    <property type="entry name" value="DnaE_OBF"/>
    <property type="match status" value="1"/>
</dbReference>
<feature type="domain" description="OB" evidence="1">
    <location>
        <begin position="6"/>
        <end position="66"/>
    </location>
</feature>